<protein>
    <submittedName>
        <fullName evidence="5">Uncharacterized protein</fullName>
    </submittedName>
</protein>
<sequence>MQGKYSAQSLENRLRALKRTYGRDLSRFPPCIFSTSTPVPPHKQRLRLLAPSQAERTIREIFSSVSAADVCQQAGKTDENAGDMLYRV</sequence>
<keyword evidence="6" id="KW-1185">Reference proteome</keyword>
<organism evidence="5 6">
    <name type="scientific">Phytophthora cactorum</name>
    <dbReference type="NCBI Taxonomy" id="29920"/>
    <lineage>
        <taxon>Eukaryota</taxon>
        <taxon>Sar</taxon>
        <taxon>Stramenopiles</taxon>
        <taxon>Oomycota</taxon>
        <taxon>Peronosporomycetes</taxon>
        <taxon>Peronosporales</taxon>
        <taxon>Peronosporaceae</taxon>
        <taxon>Phytophthora</taxon>
    </lineage>
</organism>
<name>A0A329RCD5_9STRA</name>
<dbReference type="Proteomes" id="UP000774804">
    <property type="component" value="Unassembled WGS sequence"/>
</dbReference>
<evidence type="ECO:0000313" key="6">
    <source>
        <dbReference type="Proteomes" id="UP000251314"/>
    </source>
</evidence>
<dbReference type="VEuPathDB" id="FungiDB:PC110_g21447"/>
<dbReference type="Proteomes" id="UP000251314">
    <property type="component" value="Unassembled WGS sequence"/>
</dbReference>
<dbReference type="EMBL" id="RCMI01000379">
    <property type="protein sequence ID" value="KAG2914089.1"/>
    <property type="molecule type" value="Genomic_DNA"/>
</dbReference>
<dbReference type="STRING" id="29920.A0A329RCD5"/>
<dbReference type="AlphaFoldDB" id="A0A329RCD5"/>
<dbReference type="OrthoDB" id="6417231at2759"/>
<dbReference type="EMBL" id="RCMK01000100">
    <property type="protein sequence ID" value="KAG2948940.1"/>
    <property type="molecule type" value="Genomic_DNA"/>
</dbReference>
<evidence type="ECO:0000313" key="2">
    <source>
        <dbReference type="EMBL" id="KAG2914089.1"/>
    </source>
</evidence>
<reference evidence="5 6" key="1">
    <citation type="submission" date="2018-01" db="EMBL/GenBank/DDBJ databases">
        <title>Draft genome of the strawberry crown rot pathogen Phytophthora cactorum.</title>
        <authorList>
            <person name="Armitage A.D."/>
            <person name="Lysoe E."/>
            <person name="Nellist C.F."/>
            <person name="Harrison R.J."/>
            <person name="Brurberg M.B."/>
        </authorList>
    </citation>
    <scope>NUCLEOTIDE SEQUENCE [LARGE SCALE GENOMIC DNA]</scope>
    <source>
        <strain evidence="5 6">10300</strain>
    </source>
</reference>
<reference evidence="1" key="2">
    <citation type="submission" date="2018-10" db="EMBL/GenBank/DDBJ databases">
        <title>Effector identification in a new, highly contiguous assembly of the strawberry crown rot pathogen Phytophthora cactorum.</title>
        <authorList>
            <person name="Armitage A.D."/>
            <person name="Nellist C.F."/>
            <person name="Bates H."/>
            <person name="Vickerstaff R.J."/>
            <person name="Harrison R.J."/>
        </authorList>
    </citation>
    <scope>NUCLEOTIDE SEQUENCE</scope>
    <source>
        <strain evidence="1">15-7</strain>
        <strain evidence="2">4032</strain>
        <strain evidence="3">4040</strain>
        <strain evidence="4">P421</strain>
    </source>
</reference>
<dbReference type="Proteomes" id="UP000760860">
    <property type="component" value="Unassembled WGS sequence"/>
</dbReference>
<dbReference type="EMBL" id="RCMV01000387">
    <property type="protein sequence ID" value="KAG3218017.1"/>
    <property type="molecule type" value="Genomic_DNA"/>
</dbReference>
<dbReference type="EMBL" id="RCMG01000128">
    <property type="protein sequence ID" value="KAG2862443.1"/>
    <property type="molecule type" value="Genomic_DNA"/>
</dbReference>
<evidence type="ECO:0000313" key="4">
    <source>
        <dbReference type="EMBL" id="KAG3218017.1"/>
    </source>
</evidence>
<proteinExistence type="predicted"/>
<dbReference type="EMBL" id="MJFZ01001422">
    <property type="protein sequence ID" value="RAW22110.1"/>
    <property type="molecule type" value="Genomic_DNA"/>
</dbReference>
<gene>
    <name evidence="5" type="ORF">PC110_g21447</name>
    <name evidence="1" type="ORF">PC113_g6291</name>
    <name evidence="2" type="ORF">PC115_g11809</name>
    <name evidence="3" type="ORF">PC117_g5636</name>
    <name evidence="4" type="ORF">PC129_g11155</name>
</gene>
<accession>A0A329RCD5</accession>
<evidence type="ECO:0000313" key="3">
    <source>
        <dbReference type="EMBL" id="KAG2948940.1"/>
    </source>
</evidence>
<evidence type="ECO:0000313" key="5">
    <source>
        <dbReference type="EMBL" id="RAW22110.1"/>
    </source>
</evidence>
<evidence type="ECO:0000313" key="1">
    <source>
        <dbReference type="EMBL" id="KAG2862443.1"/>
    </source>
</evidence>
<dbReference type="Proteomes" id="UP000736787">
    <property type="component" value="Unassembled WGS sequence"/>
</dbReference>
<comment type="caution">
    <text evidence="5">The sequence shown here is derived from an EMBL/GenBank/DDBJ whole genome shotgun (WGS) entry which is preliminary data.</text>
</comment>
<dbReference type="Proteomes" id="UP000735874">
    <property type="component" value="Unassembled WGS sequence"/>
</dbReference>